<dbReference type="HOGENOM" id="CLU_030671_3_0_2"/>
<dbReference type="Pfam" id="PF04199">
    <property type="entry name" value="Cyclase"/>
    <property type="match status" value="1"/>
</dbReference>
<dbReference type="KEGG" id="mthe:MSTHC_0872"/>
<dbReference type="InterPro" id="IPR007325">
    <property type="entry name" value="KFase/CYL"/>
</dbReference>
<keyword evidence="7" id="KW-0823">Tryptophan catabolism</keyword>
<dbReference type="SUPFAM" id="SSF102198">
    <property type="entry name" value="Putative cyclase"/>
    <property type="match status" value="1"/>
</dbReference>
<dbReference type="GO" id="GO:0046872">
    <property type="term" value="F:metal ion binding"/>
    <property type="evidence" value="ECO:0007669"/>
    <property type="project" value="UniProtKB-KW"/>
</dbReference>
<dbReference type="PATRIC" id="fig|1434121.4.peg.1106"/>
<evidence type="ECO:0000256" key="2">
    <source>
        <dbReference type="ARBA" id="ARBA00005023"/>
    </source>
</evidence>
<evidence type="ECO:0000256" key="7">
    <source>
        <dbReference type="ARBA" id="ARBA00023079"/>
    </source>
</evidence>
<keyword evidence="6" id="KW-0862">Zinc</keyword>
<evidence type="ECO:0000313" key="8">
    <source>
        <dbReference type="EMBL" id="AKB15190.1"/>
    </source>
</evidence>
<comment type="cofactor">
    <cofactor evidence="1">
        <name>Zn(2+)</name>
        <dbReference type="ChEBI" id="CHEBI:29105"/>
    </cofactor>
</comment>
<evidence type="ECO:0000256" key="1">
    <source>
        <dbReference type="ARBA" id="ARBA00001947"/>
    </source>
</evidence>
<organism evidence="8 9">
    <name type="scientific">Methanosarcina thermophila CHTI-55</name>
    <dbReference type="NCBI Taxonomy" id="1434121"/>
    <lineage>
        <taxon>Archaea</taxon>
        <taxon>Methanobacteriati</taxon>
        <taxon>Methanobacteriota</taxon>
        <taxon>Stenosarchaea group</taxon>
        <taxon>Methanomicrobia</taxon>
        <taxon>Methanosarcinales</taxon>
        <taxon>Methanosarcinaceae</taxon>
        <taxon>Methanosarcina</taxon>
    </lineage>
</organism>
<reference evidence="8 9" key="1">
    <citation type="submission" date="2014-07" db="EMBL/GenBank/DDBJ databases">
        <title>Methanogenic archaea and the global carbon cycle.</title>
        <authorList>
            <person name="Henriksen J.R."/>
            <person name="Luke J."/>
            <person name="Reinhart S."/>
            <person name="Benedict M.N."/>
            <person name="Youngblut N.D."/>
            <person name="Metcalf M.E."/>
            <person name="Whitaker R.J."/>
            <person name="Metcalf W.W."/>
        </authorList>
    </citation>
    <scope>NUCLEOTIDE SEQUENCE [LARGE SCALE GENOMIC DNA]</scope>
    <source>
        <strain evidence="8 9">CHTI-55</strain>
    </source>
</reference>
<dbReference type="InterPro" id="IPR037175">
    <property type="entry name" value="KFase_sf"/>
</dbReference>
<evidence type="ECO:0000256" key="6">
    <source>
        <dbReference type="ARBA" id="ARBA00022833"/>
    </source>
</evidence>
<keyword evidence="4" id="KW-0479">Metal-binding</keyword>
<dbReference type="FunFam" id="3.50.30.50:FF:000001">
    <property type="entry name" value="Kynurenine formamidase"/>
    <property type="match status" value="1"/>
</dbReference>
<comment type="subunit">
    <text evidence="3">Homodimer.</text>
</comment>
<name>A0A0E3NFW1_METTE</name>
<keyword evidence="5 8" id="KW-0378">Hydrolase</keyword>
<evidence type="ECO:0000313" key="9">
    <source>
        <dbReference type="Proteomes" id="UP000056925"/>
    </source>
</evidence>
<comment type="pathway">
    <text evidence="2">Amino-acid degradation.</text>
</comment>
<dbReference type="RefSeq" id="WP_082086848.1">
    <property type="nucleotide sequence ID" value="NZ_CP009502.1"/>
</dbReference>
<gene>
    <name evidence="8" type="ORF">MSTHC_0872</name>
</gene>
<dbReference type="PANTHER" id="PTHR31118:SF12">
    <property type="entry name" value="CYCLASE-LIKE PROTEIN 2"/>
    <property type="match status" value="1"/>
</dbReference>
<dbReference type="GO" id="GO:0004061">
    <property type="term" value="F:arylformamidase activity"/>
    <property type="evidence" value="ECO:0007669"/>
    <property type="project" value="InterPro"/>
</dbReference>
<evidence type="ECO:0000256" key="3">
    <source>
        <dbReference type="ARBA" id="ARBA00011738"/>
    </source>
</evidence>
<dbReference type="Proteomes" id="UP000056925">
    <property type="component" value="Chromosome"/>
</dbReference>
<dbReference type="PANTHER" id="PTHR31118">
    <property type="entry name" value="CYCLASE-LIKE PROTEIN 2"/>
    <property type="match status" value="1"/>
</dbReference>
<dbReference type="GeneID" id="41602180"/>
<dbReference type="GO" id="GO:0019441">
    <property type="term" value="P:L-tryptophan catabolic process to kynurenine"/>
    <property type="evidence" value="ECO:0007669"/>
    <property type="project" value="InterPro"/>
</dbReference>
<protein>
    <submittedName>
        <fullName evidence="8">Metal-dependent hydrolase</fullName>
    </submittedName>
</protein>
<dbReference type="EMBL" id="CP009502">
    <property type="protein sequence ID" value="AKB15190.1"/>
    <property type="molecule type" value="Genomic_DNA"/>
</dbReference>
<evidence type="ECO:0000256" key="4">
    <source>
        <dbReference type="ARBA" id="ARBA00022723"/>
    </source>
</evidence>
<accession>A0A0E3NFW1</accession>
<sequence length="260" mass="27914">MEKSPAGAKGVPISIEETQVDLEKIFNGKIIDITTPISPLTRIFPGDPVTAIEEICTLENEGCAVSRLSFGSHTGTHVDAPSHILENGLTVDKLELKNLMGTALILDFSSVTGALTAEILEKDFSNTAAPENISVLLLKTGNFSRKQINEGEVNLHNAESGSQDAESRKEKFGSAYLDESGAAWIVEKGFRTIGIDSLSVDSLSAETLPAHHILLSGNVNIVECLELSFVEAGIYFFLCLPLRIENCDGAPARAILLPYS</sequence>
<evidence type="ECO:0000256" key="5">
    <source>
        <dbReference type="ARBA" id="ARBA00022801"/>
    </source>
</evidence>
<proteinExistence type="predicted"/>
<dbReference type="Gene3D" id="3.50.30.50">
    <property type="entry name" value="Putative cyclase"/>
    <property type="match status" value="1"/>
</dbReference>
<dbReference type="AlphaFoldDB" id="A0A0E3NFW1"/>